<protein>
    <submittedName>
        <fullName evidence="3">Alpha/beta hydrolase-fold protein</fullName>
    </submittedName>
</protein>
<dbReference type="GO" id="GO:0016787">
    <property type="term" value="F:hydrolase activity"/>
    <property type="evidence" value="ECO:0007669"/>
    <property type="project" value="UniProtKB-KW"/>
</dbReference>
<sequence>MSKIRQKIDPLDPYLPSHVGVFEDEIEVSGVMRRVIMYIPEGARASNAGIMILPDDGISAAEMLEKSNWREIADTEEEKEKVTLMFLEPRHGHWNIKEPYGEDGGDVEYVKMAYDRFARRDLFCVHESKFYMAGYGSGATIAQMAAMYDPAVYAGIAAVSPKPVPEQFMKEAGAQVCFRLNGFEDDTGLGMKKGEIPVPVWIILDRNCDDTYDSETAYWKRALAADKCSMLYPDTVQHIRTKETLSPLNQHKEAYRLWVSRIENPAKDHGNLLNRRIWKKFLYPVRRWMSQPGGDLRMTCALIDDLHMEYYYREVDGWMREWYVYVPESVKANPDRKVPLVLAMHGYTCSGEIYSGNSGWHQVADEYGFIVVFPSAVHGCFAVKEENRAISKDITVLPAWNIYSNPEFPDELIFFEYLLDDLMHTYCIDEGRVYATGHSMGSLMVQMLAIARPHWFAAVAPCSGVLFLDALDHFQMQDYFRERPDVEMPVWMFGGEREEWLLPAVPAEHNITAESIRFWCRLNDYESVPGEFAESQIHNQLWHDYCFKKGVCDLVRYTWIRHLPHATMPEMSFRIWEEFFSGYYRDSDGKTGQY</sequence>
<evidence type="ECO:0000313" key="3">
    <source>
        <dbReference type="EMBL" id="UWP58795.1"/>
    </source>
</evidence>
<name>A0ABY5VE15_9FIRM</name>
<dbReference type="InterPro" id="IPR050955">
    <property type="entry name" value="Plant_Biomass_Hydrol_Est"/>
</dbReference>
<dbReference type="SUPFAM" id="SSF53474">
    <property type="entry name" value="alpha/beta-Hydrolases"/>
    <property type="match status" value="3"/>
</dbReference>
<organism evidence="3 4">
    <name type="scientific">Ruminococcus gauvreauii</name>
    <dbReference type="NCBI Taxonomy" id="438033"/>
    <lineage>
        <taxon>Bacteria</taxon>
        <taxon>Bacillati</taxon>
        <taxon>Bacillota</taxon>
        <taxon>Clostridia</taxon>
        <taxon>Eubacteriales</taxon>
        <taxon>Oscillospiraceae</taxon>
        <taxon>Ruminococcus</taxon>
    </lineage>
</organism>
<dbReference type="RefSeq" id="WP_028527450.1">
    <property type="nucleotide sequence ID" value="NZ_CABLBR010000001.1"/>
</dbReference>
<evidence type="ECO:0000256" key="1">
    <source>
        <dbReference type="ARBA" id="ARBA00022729"/>
    </source>
</evidence>
<dbReference type="InterPro" id="IPR000801">
    <property type="entry name" value="Esterase-like"/>
</dbReference>
<evidence type="ECO:0000256" key="2">
    <source>
        <dbReference type="ARBA" id="ARBA00022801"/>
    </source>
</evidence>
<proteinExistence type="predicted"/>
<evidence type="ECO:0000313" key="4">
    <source>
        <dbReference type="Proteomes" id="UP001060164"/>
    </source>
</evidence>
<dbReference type="InterPro" id="IPR029058">
    <property type="entry name" value="AB_hydrolase_fold"/>
</dbReference>
<keyword evidence="1" id="KW-0732">Signal</keyword>
<reference evidence="3" key="1">
    <citation type="journal article" date="2022" name="Cell">
        <title>Design, construction, and in vivo augmentation of a complex gut microbiome.</title>
        <authorList>
            <person name="Cheng A.G."/>
            <person name="Ho P.Y."/>
            <person name="Aranda-Diaz A."/>
            <person name="Jain S."/>
            <person name="Yu F.B."/>
            <person name="Meng X."/>
            <person name="Wang M."/>
            <person name="Iakiviak M."/>
            <person name="Nagashima K."/>
            <person name="Zhao A."/>
            <person name="Murugkar P."/>
            <person name="Patil A."/>
            <person name="Atabakhsh K."/>
            <person name="Weakley A."/>
            <person name="Yan J."/>
            <person name="Brumbaugh A.R."/>
            <person name="Higginbottom S."/>
            <person name="Dimas A."/>
            <person name="Shiver A.L."/>
            <person name="Deutschbauer A."/>
            <person name="Neff N."/>
            <person name="Sonnenburg J.L."/>
            <person name="Huang K.C."/>
            <person name="Fischbach M.A."/>
        </authorList>
    </citation>
    <scope>NUCLEOTIDE SEQUENCE</scope>
    <source>
        <strain evidence="3">DSM 19829</strain>
    </source>
</reference>
<dbReference type="PANTHER" id="PTHR43037:SF5">
    <property type="entry name" value="FERULOYL ESTERASE"/>
    <property type="match status" value="1"/>
</dbReference>
<dbReference type="Pfam" id="PF00756">
    <property type="entry name" value="Esterase"/>
    <property type="match status" value="1"/>
</dbReference>
<accession>A0ABY5VE15</accession>
<keyword evidence="4" id="KW-1185">Reference proteome</keyword>
<dbReference type="Gene3D" id="3.40.50.1820">
    <property type="entry name" value="alpha/beta hydrolase"/>
    <property type="match status" value="2"/>
</dbReference>
<dbReference type="Proteomes" id="UP001060164">
    <property type="component" value="Chromosome"/>
</dbReference>
<dbReference type="PANTHER" id="PTHR43037">
    <property type="entry name" value="UNNAMED PRODUCT-RELATED"/>
    <property type="match status" value="1"/>
</dbReference>
<gene>
    <name evidence="3" type="ORF">NQ502_15680</name>
</gene>
<dbReference type="EMBL" id="CP102290">
    <property type="protein sequence ID" value="UWP58795.1"/>
    <property type="molecule type" value="Genomic_DNA"/>
</dbReference>
<keyword evidence="2 3" id="KW-0378">Hydrolase</keyword>